<evidence type="ECO:0000313" key="3">
    <source>
        <dbReference type="Proteomes" id="UP000289859"/>
    </source>
</evidence>
<organism evidence="2 3">
    <name type="scientific">Leeuwenhoekiella polynyae</name>
    <dbReference type="NCBI Taxonomy" id="1550906"/>
    <lineage>
        <taxon>Bacteria</taxon>
        <taxon>Pseudomonadati</taxon>
        <taxon>Bacteroidota</taxon>
        <taxon>Flavobacteriia</taxon>
        <taxon>Flavobacteriales</taxon>
        <taxon>Flavobacteriaceae</taxon>
        <taxon>Leeuwenhoekiella</taxon>
    </lineage>
</organism>
<sequence>MKKLLLVFTIVCAQFQSFAQEEIPATASVEHSLWSLQGTLFGLWLTNEAKLSDEVVLRSQVGLTGGYTQGYVTDYNYLYMLIPEIEIEPRWYHSMKRRAEKGRNTSNNSADYVSLKTTYQPDWFTIGNDHKEDIISSLALAGNAGMRREIWNGFSFELAAGVGVAYDLKDQNADDFFLFPDFHFLLSYSL</sequence>
<gene>
    <name evidence="2" type="ORF">DSM02_1364</name>
</gene>
<name>A0A4Q0PF21_9FLAO</name>
<dbReference type="AlphaFoldDB" id="A0A4Q0PF21"/>
<dbReference type="RefSeq" id="WP_128764884.1">
    <property type="nucleotide sequence ID" value="NZ_JBHUOO010000048.1"/>
</dbReference>
<keyword evidence="1" id="KW-0732">Signal</keyword>
<proteinExistence type="predicted"/>
<evidence type="ECO:0000313" key="2">
    <source>
        <dbReference type="EMBL" id="RXG25391.1"/>
    </source>
</evidence>
<feature type="signal peptide" evidence="1">
    <location>
        <begin position="1"/>
        <end position="19"/>
    </location>
</feature>
<dbReference type="OrthoDB" id="883248at2"/>
<evidence type="ECO:0000256" key="1">
    <source>
        <dbReference type="SAM" id="SignalP"/>
    </source>
</evidence>
<comment type="caution">
    <text evidence="2">The sequence shown here is derived from an EMBL/GenBank/DDBJ whole genome shotgun (WGS) entry which is preliminary data.</text>
</comment>
<evidence type="ECO:0008006" key="4">
    <source>
        <dbReference type="Google" id="ProtNLM"/>
    </source>
</evidence>
<protein>
    <recommendedName>
        <fullName evidence="4">Outer membrane protein with beta-barrel domain</fullName>
    </recommendedName>
</protein>
<keyword evidence="3" id="KW-1185">Reference proteome</keyword>
<accession>A0A4Q0PF21</accession>
<dbReference type="EMBL" id="QOVK01000003">
    <property type="protein sequence ID" value="RXG25391.1"/>
    <property type="molecule type" value="Genomic_DNA"/>
</dbReference>
<feature type="chain" id="PRO_5020412140" description="Outer membrane protein with beta-barrel domain" evidence="1">
    <location>
        <begin position="20"/>
        <end position="190"/>
    </location>
</feature>
<reference evidence="2 3" key="1">
    <citation type="submission" date="2018-07" db="EMBL/GenBank/DDBJ databases">
        <title>Leeuwenhoekiella genomics.</title>
        <authorList>
            <person name="Tahon G."/>
            <person name="Willems A."/>
        </authorList>
    </citation>
    <scope>NUCLEOTIDE SEQUENCE [LARGE SCALE GENOMIC DNA]</scope>
    <source>
        <strain evidence="2 3">LMG 29608</strain>
    </source>
</reference>
<dbReference type="Proteomes" id="UP000289859">
    <property type="component" value="Unassembled WGS sequence"/>
</dbReference>